<dbReference type="PANTHER" id="PTHR33164">
    <property type="entry name" value="TRANSCRIPTIONAL REGULATOR, MARR FAMILY"/>
    <property type="match status" value="1"/>
</dbReference>
<dbReference type="InterPro" id="IPR000835">
    <property type="entry name" value="HTH_MarR-typ"/>
</dbReference>
<dbReference type="PANTHER" id="PTHR33164:SF43">
    <property type="entry name" value="HTH-TYPE TRANSCRIPTIONAL REPRESSOR YETL"/>
    <property type="match status" value="1"/>
</dbReference>
<protein>
    <submittedName>
        <fullName evidence="2">MarR family transcriptional regulator</fullName>
    </submittedName>
</protein>
<name>A0ABT8L3W7_9BACT</name>
<dbReference type="Proteomes" id="UP001172083">
    <property type="component" value="Unassembled WGS sequence"/>
</dbReference>
<dbReference type="PRINTS" id="PR00598">
    <property type="entry name" value="HTHMARR"/>
</dbReference>
<dbReference type="RefSeq" id="WP_346756270.1">
    <property type="nucleotide sequence ID" value="NZ_JAUJEB010000001.1"/>
</dbReference>
<feature type="domain" description="HTH marR-type" evidence="1">
    <location>
        <begin position="1"/>
        <end position="150"/>
    </location>
</feature>
<dbReference type="SUPFAM" id="SSF46785">
    <property type="entry name" value="Winged helix' DNA-binding domain"/>
    <property type="match status" value="1"/>
</dbReference>
<accession>A0ABT8L3W7</accession>
<gene>
    <name evidence="2" type="ORF">QQ020_02700</name>
</gene>
<dbReference type="InterPro" id="IPR036388">
    <property type="entry name" value="WH-like_DNA-bd_sf"/>
</dbReference>
<keyword evidence="3" id="KW-1185">Reference proteome</keyword>
<dbReference type="InterPro" id="IPR039422">
    <property type="entry name" value="MarR/SlyA-like"/>
</dbReference>
<organism evidence="2 3">
    <name type="scientific">Agaribacillus aureus</name>
    <dbReference type="NCBI Taxonomy" id="3051825"/>
    <lineage>
        <taxon>Bacteria</taxon>
        <taxon>Pseudomonadati</taxon>
        <taxon>Bacteroidota</taxon>
        <taxon>Cytophagia</taxon>
        <taxon>Cytophagales</taxon>
        <taxon>Splendidivirgaceae</taxon>
        <taxon>Agaribacillus</taxon>
    </lineage>
</organism>
<evidence type="ECO:0000313" key="2">
    <source>
        <dbReference type="EMBL" id="MDN5210933.1"/>
    </source>
</evidence>
<sequence length="150" mass="17247">MMTLEKEIVQSKFQSEGEKAIINIMYTNNFIISEVNGFFKSHHITRQQYNILRILRGQYPNPSTINLLKERMLDKMSDASRIVERLRIKQLIVRDTSSNDRRAAEITISAAGLDLLEKMDGIVVKVNALVKNLSQDELVTLNKLLDKLRS</sequence>
<dbReference type="InterPro" id="IPR036390">
    <property type="entry name" value="WH_DNA-bd_sf"/>
</dbReference>
<comment type="caution">
    <text evidence="2">The sequence shown here is derived from an EMBL/GenBank/DDBJ whole genome shotgun (WGS) entry which is preliminary data.</text>
</comment>
<dbReference type="PROSITE" id="PS50995">
    <property type="entry name" value="HTH_MARR_2"/>
    <property type="match status" value="1"/>
</dbReference>
<dbReference type="Gene3D" id="1.10.10.10">
    <property type="entry name" value="Winged helix-like DNA-binding domain superfamily/Winged helix DNA-binding domain"/>
    <property type="match status" value="1"/>
</dbReference>
<evidence type="ECO:0000259" key="1">
    <source>
        <dbReference type="PROSITE" id="PS50995"/>
    </source>
</evidence>
<reference evidence="2" key="1">
    <citation type="submission" date="2023-06" db="EMBL/GenBank/DDBJ databases">
        <title>Genomic of Agaribacillus aureum.</title>
        <authorList>
            <person name="Wang G."/>
        </authorList>
    </citation>
    <scope>NUCLEOTIDE SEQUENCE</scope>
    <source>
        <strain evidence="2">BMA12</strain>
    </source>
</reference>
<dbReference type="SMART" id="SM00347">
    <property type="entry name" value="HTH_MARR"/>
    <property type="match status" value="1"/>
</dbReference>
<dbReference type="EMBL" id="JAUJEB010000001">
    <property type="protein sequence ID" value="MDN5210933.1"/>
    <property type="molecule type" value="Genomic_DNA"/>
</dbReference>
<evidence type="ECO:0000313" key="3">
    <source>
        <dbReference type="Proteomes" id="UP001172083"/>
    </source>
</evidence>
<proteinExistence type="predicted"/>